<evidence type="ECO:0000313" key="3">
    <source>
        <dbReference type="Proteomes" id="UP000193077"/>
    </source>
</evidence>
<gene>
    <name evidence="2" type="ORF">TRL7639_03486</name>
</gene>
<name>A0A1Y5TK82_9RHOB</name>
<dbReference type="EC" id="1.14.-.-" evidence="2"/>
<dbReference type="Gene3D" id="1.10.630.10">
    <property type="entry name" value="Cytochrome P450"/>
    <property type="match status" value="1"/>
</dbReference>
<dbReference type="InterPro" id="IPR001128">
    <property type="entry name" value="Cyt_P450"/>
</dbReference>
<evidence type="ECO:0000313" key="2">
    <source>
        <dbReference type="EMBL" id="SLN62366.1"/>
    </source>
</evidence>
<dbReference type="InterPro" id="IPR002397">
    <property type="entry name" value="Cyt_P450_B"/>
</dbReference>
<reference evidence="2 3" key="1">
    <citation type="submission" date="2017-03" db="EMBL/GenBank/DDBJ databases">
        <authorList>
            <person name="Afonso C.L."/>
            <person name="Miller P.J."/>
            <person name="Scott M.A."/>
            <person name="Spackman E."/>
            <person name="Goraichik I."/>
            <person name="Dimitrov K.M."/>
            <person name="Suarez D.L."/>
            <person name="Swayne D.E."/>
        </authorList>
    </citation>
    <scope>NUCLEOTIDE SEQUENCE [LARGE SCALE GENOMIC DNA]</scope>
    <source>
        <strain evidence="2 3">CECT 7639</strain>
    </source>
</reference>
<dbReference type="GO" id="GO:0004497">
    <property type="term" value="F:monooxygenase activity"/>
    <property type="evidence" value="ECO:0007669"/>
    <property type="project" value="InterPro"/>
</dbReference>
<protein>
    <submittedName>
        <fullName evidence="2">Cytochrome P450-pinF2, plant-inducible</fullName>
        <ecNumber evidence="2">1.14.-.-</ecNumber>
    </submittedName>
</protein>
<evidence type="ECO:0000256" key="1">
    <source>
        <dbReference type="ARBA" id="ARBA00010617"/>
    </source>
</evidence>
<dbReference type="PANTHER" id="PTHR46696:SF1">
    <property type="entry name" value="CYTOCHROME P450 YJIB-RELATED"/>
    <property type="match status" value="1"/>
</dbReference>
<dbReference type="Pfam" id="PF00067">
    <property type="entry name" value="p450"/>
    <property type="match status" value="1"/>
</dbReference>
<accession>A0A1Y5TK82</accession>
<dbReference type="EMBL" id="FWFO01000003">
    <property type="protein sequence ID" value="SLN62366.1"/>
    <property type="molecule type" value="Genomic_DNA"/>
</dbReference>
<dbReference type="GO" id="GO:0020037">
    <property type="term" value="F:heme binding"/>
    <property type="evidence" value="ECO:0007669"/>
    <property type="project" value="InterPro"/>
</dbReference>
<dbReference type="InterPro" id="IPR036396">
    <property type="entry name" value="Cyt_P450_sf"/>
</dbReference>
<dbReference type="SUPFAM" id="SSF48264">
    <property type="entry name" value="Cytochrome P450"/>
    <property type="match status" value="1"/>
</dbReference>
<comment type="similarity">
    <text evidence="1">Belongs to the cytochrome P450 family.</text>
</comment>
<dbReference type="PRINTS" id="PR00359">
    <property type="entry name" value="BP450"/>
</dbReference>
<keyword evidence="3" id="KW-1185">Reference proteome</keyword>
<proteinExistence type="inferred from homology"/>
<dbReference type="GO" id="GO:0016705">
    <property type="term" value="F:oxidoreductase activity, acting on paired donors, with incorporation or reduction of molecular oxygen"/>
    <property type="evidence" value="ECO:0007669"/>
    <property type="project" value="InterPro"/>
</dbReference>
<sequence>MPQVPSDSSIDINTLHRDPYPIYRRLRRETPVLNVPALGRIFLTKADDIRNVKDNPSLFRSGGTETPMERAFQATTLMRKDGDDHTRDRQAMAPAFSPRNLKDHWHGIYFKTAQDCLDRLPRNGTIDIFHDLAAPYAARCLAHLLGIESASDAQMIHWSQTLIDGAGNFAWKAAPFQATDAANIEMNALFEHETKRHLHQQGPSALSTMVNAADPIELSQIRANLKIAIGGGINEPRDALCTILFGLLTNPEYLAATKEDPKWFAEAFEEGVRWVAPIQTSSRRAAEDTEIRNMPIAKDQIVMTIQASAGHDEDIHKNPEHFDLFRPKKTHQSFASGPHFCQGTHVARMMLIKVMLPLLFERFPNISLPDPHSVPWYGFAFRGPTSLPIRLA</sequence>
<dbReference type="Proteomes" id="UP000193077">
    <property type="component" value="Unassembled WGS sequence"/>
</dbReference>
<dbReference type="PANTHER" id="PTHR46696">
    <property type="entry name" value="P450, PUTATIVE (EUROFUNG)-RELATED"/>
    <property type="match status" value="1"/>
</dbReference>
<dbReference type="GO" id="GO:0005506">
    <property type="term" value="F:iron ion binding"/>
    <property type="evidence" value="ECO:0007669"/>
    <property type="project" value="InterPro"/>
</dbReference>
<dbReference type="AlphaFoldDB" id="A0A1Y5TK82"/>
<organism evidence="2 3">
    <name type="scientific">Falsiruegeria litorea R37</name>
    <dbReference type="NCBI Taxonomy" id="1200284"/>
    <lineage>
        <taxon>Bacteria</taxon>
        <taxon>Pseudomonadati</taxon>
        <taxon>Pseudomonadota</taxon>
        <taxon>Alphaproteobacteria</taxon>
        <taxon>Rhodobacterales</taxon>
        <taxon>Roseobacteraceae</taxon>
        <taxon>Falsiruegeria</taxon>
    </lineage>
</organism>
<dbReference type="OrthoDB" id="9801155at2"/>
<keyword evidence="2" id="KW-0560">Oxidoreductase</keyword>
<dbReference type="RefSeq" id="WP_085797127.1">
    <property type="nucleotide sequence ID" value="NZ_FWFO01000003.1"/>
</dbReference>